<dbReference type="EC" id="3.1.2.4" evidence="2 4"/>
<protein>
    <recommendedName>
        <fullName evidence="2 4">3-hydroxyisobutyryl-CoA hydrolase</fullName>
        <shortName evidence="4">HIB-CoA hydrolase</shortName>
        <shortName evidence="4">HIBYL-CoA-H</shortName>
        <ecNumber evidence="2 4">3.1.2.4</ecNumber>
    </recommendedName>
    <alternativeName>
        <fullName evidence="4">3-hydroxyisobutyryl-coenzyme A hydrolase</fullName>
    </alternativeName>
</protein>
<name>A0AAQ3S5K1_VIGMU</name>
<dbReference type="SUPFAM" id="SSF52096">
    <property type="entry name" value="ClpP/crotonase"/>
    <property type="match status" value="2"/>
</dbReference>
<feature type="domain" description="Enoyl-CoA hydratase/isomerase" evidence="5">
    <location>
        <begin position="1"/>
        <end position="41"/>
    </location>
</feature>
<comment type="pathway">
    <text evidence="4">Amino-acid degradation; L-valine degradation.</text>
</comment>
<dbReference type="PANTHER" id="PTHR43176">
    <property type="entry name" value="3-HYDROXYISOBUTYRYL-COA HYDROLASE-RELATED"/>
    <property type="match status" value="1"/>
</dbReference>
<dbReference type="Pfam" id="PF16113">
    <property type="entry name" value="ECH_2"/>
    <property type="match status" value="2"/>
</dbReference>
<dbReference type="InterPro" id="IPR045004">
    <property type="entry name" value="ECH_dom"/>
</dbReference>
<comment type="catalytic activity">
    <reaction evidence="1 4">
        <text>3-hydroxy-2-methylpropanoyl-CoA + H2O = 3-hydroxy-2-methylpropanoate + CoA + H(+)</text>
        <dbReference type="Rhea" id="RHEA:20888"/>
        <dbReference type="ChEBI" id="CHEBI:11805"/>
        <dbReference type="ChEBI" id="CHEBI:15377"/>
        <dbReference type="ChEBI" id="CHEBI:15378"/>
        <dbReference type="ChEBI" id="CHEBI:57287"/>
        <dbReference type="ChEBI" id="CHEBI:57340"/>
        <dbReference type="EC" id="3.1.2.4"/>
    </reaction>
</comment>
<evidence type="ECO:0000259" key="5">
    <source>
        <dbReference type="Pfam" id="PF16113"/>
    </source>
</evidence>
<evidence type="ECO:0000256" key="2">
    <source>
        <dbReference type="ARBA" id="ARBA00011915"/>
    </source>
</evidence>
<keyword evidence="7" id="KW-1185">Reference proteome</keyword>
<dbReference type="InterPro" id="IPR032259">
    <property type="entry name" value="HIBYL-CoA-H"/>
</dbReference>
<dbReference type="InterPro" id="IPR029045">
    <property type="entry name" value="ClpP/crotonase-like_dom_sf"/>
</dbReference>
<evidence type="ECO:0000256" key="3">
    <source>
        <dbReference type="ARBA" id="ARBA00022801"/>
    </source>
</evidence>
<accession>A0AAQ3S5K1</accession>
<gene>
    <name evidence="6" type="ORF">V8G54_010205</name>
</gene>
<dbReference type="GO" id="GO:0006574">
    <property type="term" value="P:L-valine catabolic process"/>
    <property type="evidence" value="ECO:0007669"/>
    <property type="project" value="UniProtKB-UniRule"/>
</dbReference>
<proteinExistence type="inferred from homology"/>
<comment type="function">
    <text evidence="4">Hydrolyzes 3-hydroxyisobutyryl-CoA (HIBYL-CoA), a saline catabolite. Has high activity toward isobutyryl-CoA. Could be an isobutyryl-CoA dehydrogenase that functions in valine catabolism.</text>
</comment>
<evidence type="ECO:0000313" key="6">
    <source>
        <dbReference type="EMBL" id="WVZ17223.1"/>
    </source>
</evidence>
<reference evidence="6 7" key="1">
    <citation type="journal article" date="2023" name="Life. Sci Alliance">
        <title>Evolutionary insights into 3D genome organization and epigenetic landscape of Vigna mungo.</title>
        <authorList>
            <person name="Junaid A."/>
            <person name="Singh B."/>
            <person name="Bhatia S."/>
        </authorList>
    </citation>
    <scope>NUCLEOTIDE SEQUENCE [LARGE SCALE GENOMIC DNA]</scope>
    <source>
        <strain evidence="6">Urdbean</strain>
    </source>
</reference>
<evidence type="ECO:0000256" key="4">
    <source>
        <dbReference type="RuleBase" id="RU369070"/>
    </source>
</evidence>
<feature type="domain" description="Enoyl-CoA hydratase/isomerase" evidence="5">
    <location>
        <begin position="74"/>
        <end position="271"/>
    </location>
</feature>
<sequence>MNYVMATYSKPQVSILNGIVMGGGAGASVHGRFRVVTENTIKPGSICVSFSSMLVSYFEVQTSALSTYGDVFLVFAMPETALGLFPDVGVPYFLSRLPGFFGEYVGLTGARLNGAEMLACGLATHFVPSSKLSLLEEALCKVETSDPNAVSAIIDKYSEQPFLKDDSVYHRLEIEATSKADHWISETVQTLKKASPTSLKIFLRLIREVRLLGIGPSLVLEYRIVCHILKGHYSKDFFEGCRAILLDKDRNPKWEPSKLELLSDSDVDRYFSKLDDEEWEELELPKRLKNLPTYAIAKL</sequence>
<organism evidence="6 7">
    <name type="scientific">Vigna mungo</name>
    <name type="common">Black gram</name>
    <name type="synonym">Phaseolus mungo</name>
    <dbReference type="NCBI Taxonomy" id="3915"/>
    <lineage>
        <taxon>Eukaryota</taxon>
        <taxon>Viridiplantae</taxon>
        <taxon>Streptophyta</taxon>
        <taxon>Embryophyta</taxon>
        <taxon>Tracheophyta</taxon>
        <taxon>Spermatophyta</taxon>
        <taxon>Magnoliopsida</taxon>
        <taxon>eudicotyledons</taxon>
        <taxon>Gunneridae</taxon>
        <taxon>Pentapetalae</taxon>
        <taxon>rosids</taxon>
        <taxon>fabids</taxon>
        <taxon>Fabales</taxon>
        <taxon>Fabaceae</taxon>
        <taxon>Papilionoideae</taxon>
        <taxon>50 kb inversion clade</taxon>
        <taxon>NPAAA clade</taxon>
        <taxon>indigoferoid/millettioid clade</taxon>
        <taxon>Phaseoleae</taxon>
        <taxon>Vigna</taxon>
    </lineage>
</organism>
<comment type="similarity">
    <text evidence="4">Belongs to the enoyl-CoA hydratase/isomerase family.</text>
</comment>
<keyword evidence="3 4" id="KW-0378">Hydrolase</keyword>
<evidence type="ECO:0000256" key="1">
    <source>
        <dbReference type="ARBA" id="ARBA00001709"/>
    </source>
</evidence>
<dbReference type="CDD" id="cd06558">
    <property type="entry name" value="crotonase-like"/>
    <property type="match status" value="1"/>
</dbReference>
<evidence type="ECO:0000313" key="7">
    <source>
        <dbReference type="Proteomes" id="UP001374535"/>
    </source>
</evidence>
<dbReference type="Gene3D" id="3.90.226.10">
    <property type="entry name" value="2-enoyl-CoA Hydratase, Chain A, domain 1"/>
    <property type="match status" value="2"/>
</dbReference>
<dbReference type="GO" id="GO:0003860">
    <property type="term" value="F:3-hydroxyisobutyryl-CoA hydrolase activity"/>
    <property type="evidence" value="ECO:0007669"/>
    <property type="project" value="UniProtKB-UniRule"/>
</dbReference>
<dbReference type="EMBL" id="CP144698">
    <property type="protein sequence ID" value="WVZ17223.1"/>
    <property type="molecule type" value="Genomic_DNA"/>
</dbReference>
<dbReference type="PANTHER" id="PTHR43176:SF3">
    <property type="entry name" value="3-HYDROXYISOBUTYRYL-COA HYDROLASE, MITOCHONDRIAL"/>
    <property type="match status" value="1"/>
</dbReference>
<dbReference type="AlphaFoldDB" id="A0AAQ3S5K1"/>
<dbReference type="Proteomes" id="UP001374535">
    <property type="component" value="Chromosome 3"/>
</dbReference>